<dbReference type="EMBL" id="VSWC01000171">
    <property type="protein sequence ID" value="KAA1070262.1"/>
    <property type="molecule type" value="Genomic_DNA"/>
</dbReference>
<organism evidence="1 2">
    <name type="scientific">Puccinia graminis f. sp. tritici</name>
    <dbReference type="NCBI Taxonomy" id="56615"/>
    <lineage>
        <taxon>Eukaryota</taxon>
        <taxon>Fungi</taxon>
        <taxon>Dikarya</taxon>
        <taxon>Basidiomycota</taxon>
        <taxon>Pucciniomycotina</taxon>
        <taxon>Pucciniomycetes</taxon>
        <taxon>Pucciniales</taxon>
        <taxon>Pucciniaceae</taxon>
        <taxon>Puccinia</taxon>
    </lineage>
</organism>
<accession>A0A5B0M0D9</accession>
<protein>
    <submittedName>
        <fullName evidence="1">Uncharacterized protein</fullName>
    </submittedName>
</protein>
<keyword evidence="2" id="KW-1185">Reference proteome</keyword>
<gene>
    <name evidence="1" type="ORF">PGT21_005848</name>
</gene>
<dbReference type="Proteomes" id="UP000324748">
    <property type="component" value="Unassembled WGS sequence"/>
</dbReference>
<sequence length="126" mass="14361">MSWAGLSVRYRTLALNQRLYLFPCFNQVELHLGRSVAQTNRRGALLHRSNGNHLDYTHLSSAFLSSEPHAVLGGISLLPLQLEDWSHLPNLKSDPIEEHIVERPNTHVHCNWWTPQGRLTSIVCFA</sequence>
<proteinExistence type="predicted"/>
<comment type="caution">
    <text evidence="1">The sequence shown here is derived from an EMBL/GenBank/DDBJ whole genome shotgun (WGS) entry which is preliminary data.</text>
</comment>
<evidence type="ECO:0000313" key="1">
    <source>
        <dbReference type="EMBL" id="KAA1070262.1"/>
    </source>
</evidence>
<name>A0A5B0M0D9_PUCGR</name>
<dbReference type="AlphaFoldDB" id="A0A5B0M0D9"/>
<evidence type="ECO:0000313" key="2">
    <source>
        <dbReference type="Proteomes" id="UP000324748"/>
    </source>
</evidence>
<reference evidence="1 2" key="1">
    <citation type="submission" date="2019-05" db="EMBL/GenBank/DDBJ databases">
        <title>Emergence of the Ug99 lineage of the wheat stem rust pathogen through somatic hybridization.</title>
        <authorList>
            <person name="Li F."/>
            <person name="Upadhyaya N.M."/>
            <person name="Sperschneider J."/>
            <person name="Matny O."/>
            <person name="Nguyen-Phuc H."/>
            <person name="Mago R."/>
            <person name="Raley C."/>
            <person name="Miller M.E."/>
            <person name="Silverstein K.A.T."/>
            <person name="Henningsen E."/>
            <person name="Hirsch C.D."/>
            <person name="Visser B."/>
            <person name="Pretorius Z.A."/>
            <person name="Steffenson B.J."/>
            <person name="Schwessinger B."/>
            <person name="Dodds P.N."/>
            <person name="Figueroa M."/>
        </authorList>
    </citation>
    <scope>NUCLEOTIDE SEQUENCE [LARGE SCALE GENOMIC DNA]</scope>
    <source>
        <strain evidence="1">21-0</strain>
    </source>
</reference>